<feature type="chain" id="PRO_5046988756" description="Secreted protein" evidence="1">
    <location>
        <begin position="27"/>
        <end position="137"/>
    </location>
</feature>
<keyword evidence="1" id="KW-0732">Signal</keyword>
<sequence>MRMGQIVAAAAIAVGTVMSMAPAASAAASRDVDVYSDDPDPKGGMAWFKAYGEHFGICDRDYDDLGVRGRLTYTHNGFQYEYKLWHHTGHHQDPRLNCTKYPDDINIPEGTKVYLQVCLQKEKGATLKYCDTDTGVA</sequence>
<evidence type="ECO:0000313" key="2">
    <source>
        <dbReference type="EMBL" id="MFC3894190.1"/>
    </source>
</evidence>
<organism evidence="2 3">
    <name type="scientific">Lentzea rhizosphaerae</name>
    <dbReference type="NCBI Taxonomy" id="2041025"/>
    <lineage>
        <taxon>Bacteria</taxon>
        <taxon>Bacillati</taxon>
        <taxon>Actinomycetota</taxon>
        <taxon>Actinomycetes</taxon>
        <taxon>Pseudonocardiales</taxon>
        <taxon>Pseudonocardiaceae</taxon>
        <taxon>Lentzea</taxon>
    </lineage>
</organism>
<dbReference type="RefSeq" id="WP_382375391.1">
    <property type="nucleotide sequence ID" value="NZ_JBHRZI010000017.1"/>
</dbReference>
<dbReference type="EMBL" id="JBHRZI010000017">
    <property type="protein sequence ID" value="MFC3894190.1"/>
    <property type="molecule type" value="Genomic_DNA"/>
</dbReference>
<evidence type="ECO:0000256" key="1">
    <source>
        <dbReference type="SAM" id="SignalP"/>
    </source>
</evidence>
<accession>A0ABV8BVQ3</accession>
<evidence type="ECO:0008006" key="4">
    <source>
        <dbReference type="Google" id="ProtNLM"/>
    </source>
</evidence>
<proteinExistence type="predicted"/>
<evidence type="ECO:0000313" key="3">
    <source>
        <dbReference type="Proteomes" id="UP001595690"/>
    </source>
</evidence>
<dbReference type="Proteomes" id="UP001595690">
    <property type="component" value="Unassembled WGS sequence"/>
</dbReference>
<keyword evidence="3" id="KW-1185">Reference proteome</keyword>
<reference evidence="3" key="1">
    <citation type="journal article" date="2019" name="Int. J. Syst. Evol. Microbiol.">
        <title>The Global Catalogue of Microorganisms (GCM) 10K type strain sequencing project: providing services to taxonomists for standard genome sequencing and annotation.</title>
        <authorList>
            <consortium name="The Broad Institute Genomics Platform"/>
            <consortium name="The Broad Institute Genome Sequencing Center for Infectious Disease"/>
            <person name="Wu L."/>
            <person name="Ma J."/>
        </authorList>
    </citation>
    <scope>NUCLEOTIDE SEQUENCE [LARGE SCALE GENOMIC DNA]</scope>
    <source>
        <strain evidence="3">CGMCC 4.7405</strain>
    </source>
</reference>
<gene>
    <name evidence="2" type="ORF">ACFOWZ_22155</name>
</gene>
<feature type="signal peptide" evidence="1">
    <location>
        <begin position="1"/>
        <end position="26"/>
    </location>
</feature>
<name>A0ABV8BVQ3_9PSEU</name>
<protein>
    <recommendedName>
        <fullName evidence="4">Secreted protein</fullName>
    </recommendedName>
</protein>
<comment type="caution">
    <text evidence="2">The sequence shown here is derived from an EMBL/GenBank/DDBJ whole genome shotgun (WGS) entry which is preliminary data.</text>
</comment>